<protein>
    <submittedName>
        <fullName evidence="1">Uncharacterized protein</fullName>
    </submittedName>
</protein>
<accession>A0AAJ1FR17</accession>
<sequence>MGGVIGVPASDMLFRAYLVKPVGIARISKQFGYLQCYSVTFRLPWNEGNRCLIPNLWLLLSGSVAFPSTMNRGVTVPTEVGPYSKPDQYSPRLSGCRPLLATTNHDLSDPYSIPAYASGKRRFQSVSRNLSLSENQKHQPRAPLDNRNGLPVMPFRPAVTWCIVCRQTRCQAVFRRKTVICPGIQNT</sequence>
<name>A0AAJ1FR17_PANAN</name>
<comment type="caution">
    <text evidence="1">The sequence shown here is derived from an EMBL/GenBank/DDBJ whole genome shotgun (WGS) entry which is preliminary data.</text>
</comment>
<dbReference type="EMBL" id="JANFVX010000004">
    <property type="protein sequence ID" value="MCW0343481.1"/>
    <property type="molecule type" value="Genomic_DNA"/>
</dbReference>
<dbReference type="Proteomes" id="UP001208888">
    <property type="component" value="Unassembled WGS sequence"/>
</dbReference>
<reference evidence="1" key="1">
    <citation type="submission" date="2022-06" db="EMBL/GenBank/DDBJ databases">
        <title>Dynamics of rice microbiomes reveals core vertical transmitted seed endophytes.</title>
        <authorList>
            <person name="Liao K."/>
            <person name="Zhang X."/>
        </authorList>
    </citation>
    <scope>NUCLEOTIDE SEQUENCE</scope>
    <source>
        <strain evidence="1">JT1-17</strain>
    </source>
</reference>
<organism evidence="1 2">
    <name type="scientific">Pantoea ananas</name>
    <name type="common">Erwinia uredovora</name>
    <dbReference type="NCBI Taxonomy" id="553"/>
    <lineage>
        <taxon>Bacteria</taxon>
        <taxon>Pseudomonadati</taxon>
        <taxon>Pseudomonadota</taxon>
        <taxon>Gammaproteobacteria</taxon>
        <taxon>Enterobacterales</taxon>
        <taxon>Erwiniaceae</taxon>
        <taxon>Pantoea</taxon>
    </lineage>
</organism>
<dbReference type="AlphaFoldDB" id="A0AAJ1FR17"/>
<gene>
    <name evidence="1" type="ORF">NB703_001574</name>
</gene>
<proteinExistence type="predicted"/>
<evidence type="ECO:0000313" key="1">
    <source>
        <dbReference type="EMBL" id="MCW0343481.1"/>
    </source>
</evidence>
<evidence type="ECO:0000313" key="2">
    <source>
        <dbReference type="Proteomes" id="UP001208888"/>
    </source>
</evidence>